<evidence type="ECO:0000313" key="4">
    <source>
        <dbReference type="EMBL" id="BBM87383.1"/>
    </source>
</evidence>
<keyword evidence="1" id="KW-0227">DNA damage</keyword>
<feature type="domain" description="GIY-YIG" evidence="3">
    <location>
        <begin position="13"/>
        <end position="96"/>
    </location>
</feature>
<organism evidence="4 5">
    <name type="scientific">Uabimicrobium amorphum</name>
    <dbReference type="NCBI Taxonomy" id="2596890"/>
    <lineage>
        <taxon>Bacteria</taxon>
        <taxon>Pseudomonadati</taxon>
        <taxon>Planctomycetota</taxon>
        <taxon>Candidatus Uabimicrobiia</taxon>
        <taxon>Candidatus Uabimicrobiales</taxon>
        <taxon>Candidatus Uabimicrobiaceae</taxon>
        <taxon>Candidatus Uabimicrobium</taxon>
    </lineage>
</organism>
<dbReference type="InterPro" id="IPR047296">
    <property type="entry name" value="GIY-YIG_UvrC_Cho"/>
</dbReference>
<dbReference type="PROSITE" id="PS50151">
    <property type="entry name" value="UVR"/>
    <property type="match status" value="1"/>
</dbReference>
<dbReference type="CDD" id="cd10434">
    <property type="entry name" value="GIY-YIG_UvrC_Cho"/>
    <property type="match status" value="1"/>
</dbReference>
<dbReference type="InterPro" id="IPR000305">
    <property type="entry name" value="GIY-YIG_endonuc"/>
</dbReference>
<dbReference type="PANTHER" id="PTHR30562">
    <property type="entry name" value="UVRC/OXIDOREDUCTASE"/>
    <property type="match status" value="1"/>
</dbReference>
<dbReference type="PROSITE" id="PS50164">
    <property type="entry name" value="GIY_YIG"/>
    <property type="match status" value="1"/>
</dbReference>
<dbReference type="InterPro" id="IPR036876">
    <property type="entry name" value="UVR_dom_sf"/>
</dbReference>
<dbReference type="SUPFAM" id="SSF46600">
    <property type="entry name" value="C-terminal UvrC-binding domain of UvrB"/>
    <property type="match status" value="1"/>
</dbReference>
<keyword evidence="5" id="KW-1185">Reference proteome</keyword>
<proteinExistence type="predicted"/>
<dbReference type="PANTHER" id="PTHR30562:SF1">
    <property type="entry name" value="UVRABC SYSTEM PROTEIN C"/>
    <property type="match status" value="1"/>
</dbReference>
<dbReference type="Proteomes" id="UP000326354">
    <property type="component" value="Chromosome"/>
</dbReference>
<dbReference type="InterPro" id="IPR050066">
    <property type="entry name" value="UvrABC_protein_C"/>
</dbReference>
<dbReference type="KEGG" id="uam:UABAM_05792"/>
<dbReference type="GO" id="GO:0009432">
    <property type="term" value="P:SOS response"/>
    <property type="evidence" value="ECO:0007669"/>
    <property type="project" value="UniProtKB-KW"/>
</dbReference>
<dbReference type="Gene3D" id="3.40.1440.10">
    <property type="entry name" value="GIY-YIG endonuclease"/>
    <property type="match status" value="1"/>
</dbReference>
<dbReference type="AlphaFoldDB" id="A0A5S9ISL1"/>
<sequence>MKNIRNKLSDIPLTPGVYQFTNKEGNTIYIGKSICLRSRINSYMHKSKSLDSAYEKRRQLLRREMRDVQIHPTPTELLALLLEDKMIKDYLPRYNVRQKKFRSYCYLQLSEGTFPKMEILEDYREGCFGPFKDKFFVENIERFACEHFAFCRCAHTKRKCCYYDMKYCKAPHKYKTAAKKYPQSIAKTIQFLQGQDREIVKKLEKNMHEYAQNLQFEKAEKVKNDYFLAKYMVERHKFCGDFMYRYLVIWENNEYTYTFFQGHLLDFARRHIAQEDLVFPKAKRAERDRFHFDRAGVIFEWIKRQTNVEYCFFTVE</sequence>
<dbReference type="OrthoDB" id="9804933at2"/>
<name>A0A5S9ISL1_UABAM</name>
<dbReference type="InterPro" id="IPR001943">
    <property type="entry name" value="UVR_dom"/>
</dbReference>
<dbReference type="SMART" id="SM00465">
    <property type="entry name" value="GIYc"/>
    <property type="match status" value="1"/>
</dbReference>
<dbReference type="EMBL" id="AP019860">
    <property type="protein sequence ID" value="BBM87383.1"/>
    <property type="molecule type" value="Genomic_DNA"/>
</dbReference>
<evidence type="ECO:0000256" key="1">
    <source>
        <dbReference type="ARBA" id="ARBA00023236"/>
    </source>
</evidence>
<keyword evidence="1" id="KW-0742">SOS response</keyword>
<dbReference type="InterPro" id="IPR035901">
    <property type="entry name" value="GIY-YIG_endonuc_sf"/>
</dbReference>
<dbReference type="Pfam" id="PF02151">
    <property type="entry name" value="UVR"/>
    <property type="match status" value="1"/>
</dbReference>
<evidence type="ECO:0000259" key="2">
    <source>
        <dbReference type="PROSITE" id="PS50151"/>
    </source>
</evidence>
<gene>
    <name evidence="4" type="ORF">UABAM_05792</name>
</gene>
<dbReference type="SUPFAM" id="SSF82771">
    <property type="entry name" value="GIY-YIG endonuclease"/>
    <property type="match status" value="1"/>
</dbReference>
<protein>
    <submittedName>
        <fullName evidence="4">UvrABC system protein C</fullName>
    </submittedName>
</protein>
<evidence type="ECO:0000313" key="5">
    <source>
        <dbReference type="Proteomes" id="UP000326354"/>
    </source>
</evidence>
<dbReference type="Pfam" id="PF01541">
    <property type="entry name" value="GIY-YIG"/>
    <property type="match status" value="1"/>
</dbReference>
<dbReference type="GO" id="GO:0009380">
    <property type="term" value="C:excinuclease repair complex"/>
    <property type="evidence" value="ECO:0007669"/>
    <property type="project" value="TreeGrafter"/>
</dbReference>
<feature type="domain" description="UVR" evidence="2">
    <location>
        <begin position="197"/>
        <end position="232"/>
    </location>
</feature>
<accession>A0A5S9ISL1</accession>
<evidence type="ECO:0000259" key="3">
    <source>
        <dbReference type="PROSITE" id="PS50164"/>
    </source>
</evidence>
<dbReference type="RefSeq" id="WP_151971405.1">
    <property type="nucleotide sequence ID" value="NZ_AP019860.1"/>
</dbReference>
<reference evidence="4 5" key="1">
    <citation type="submission" date="2019-08" db="EMBL/GenBank/DDBJ databases">
        <title>Complete genome sequence of Candidatus Uab amorphum.</title>
        <authorList>
            <person name="Shiratori T."/>
            <person name="Suzuki S."/>
            <person name="Kakizawa Y."/>
            <person name="Ishida K."/>
        </authorList>
    </citation>
    <scope>NUCLEOTIDE SEQUENCE [LARGE SCALE GENOMIC DNA]</scope>
    <source>
        <strain evidence="4 5">SRT547</strain>
    </source>
</reference>
<dbReference type="Gene3D" id="4.10.860.10">
    <property type="entry name" value="UVR domain"/>
    <property type="match status" value="1"/>
</dbReference>
<dbReference type="GO" id="GO:0006289">
    <property type="term" value="P:nucleotide-excision repair"/>
    <property type="evidence" value="ECO:0007669"/>
    <property type="project" value="InterPro"/>
</dbReference>